<gene>
    <name evidence="1" type="ORF">GCM10010191_42690</name>
</gene>
<organism evidence="1 2">
    <name type="scientific">Actinomadura vinacea</name>
    <dbReference type="NCBI Taxonomy" id="115336"/>
    <lineage>
        <taxon>Bacteria</taxon>
        <taxon>Bacillati</taxon>
        <taxon>Actinomycetota</taxon>
        <taxon>Actinomycetes</taxon>
        <taxon>Streptosporangiales</taxon>
        <taxon>Thermomonosporaceae</taxon>
        <taxon>Actinomadura</taxon>
    </lineage>
</organism>
<accession>A0ABP5WHV8</accession>
<evidence type="ECO:0000313" key="1">
    <source>
        <dbReference type="EMBL" id="GAA2425779.1"/>
    </source>
</evidence>
<dbReference type="EMBL" id="BAAARW010000016">
    <property type="protein sequence ID" value="GAA2425779.1"/>
    <property type="molecule type" value="Genomic_DNA"/>
</dbReference>
<keyword evidence="2" id="KW-1185">Reference proteome</keyword>
<name>A0ABP5WHV8_9ACTN</name>
<protein>
    <submittedName>
        <fullName evidence="1">Uncharacterized protein</fullName>
    </submittedName>
</protein>
<dbReference type="Proteomes" id="UP001501231">
    <property type="component" value="Unassembled WGS sequence"/>
</dbReference>
<sequence length="53" mass="5608">MTPRQARRLATALRALMVGPSQGVTLGLAEQVPERYFAETACALATPEVLGPP</sequence>
<comment type="caution">
    <text evidence="1">The sequence shown here is derived from an EMBL/GenBank/DDBJ whole genome shotgun (WGS) entry which is preliminary data.</text>
</comment>
<evidence type="ECO:0000313" key="2">
    <source>
        <dbReference type="Proteomes" id="UP001501231"/>
    </source>
</evidence>
<proteinExistence type="predicted"/>
<reference evidence="2" key="1">
    <citation type="journal article" date="2019" name="Int. J. Syst. Evol. Microbiol.">
        <title>The Global Catalogue of Microorganisms (GCM) 10K type strain sequencing project: providing services to taxonomists for standard genome sequencing and annotation.</title>
        <authorList>
            <consortium name="The Broad Institute Genomics Platform"/>
            <consortium name="The Broad Institute Genome Sequencing Center for Infectious Disease"/>
            <person name="Wu L."/>
            <person name="Ma J."/>
        </authorList>
    </citation>
    <scope>NUCLEOTIDE SEQUENCE [LARGE SCALE GENOMIC DNA]</scope>
    <source>
        <strain evidence="2">JCM 3325</strain>
    </source>
</reference>
<dbReference type="RefSeq" id="WP_344591018.1">
    <property type="nucleotide sequence ID" value="NZ_BAAARW010000016.1"/>
</dbReference>